<dbReference type="EMBL" id="JAOB01000032">
    <property type="protein sequence ID" value="EUA54623.1"/>
    <property type="molecule type" value="Genomic_DNA"/>
</dbReference>
<evidence type="ECO:0000313" key="1">
    <source>
        <dbReference type="EMBL" id="EUA54623.1"/>
    </source>
</evidence>
<reference evidence="1" key="1">
    <citation type="submission" date="2014-01" db="EMBL/GenBank/DDBJ databases">
        <authorList>
            <person name="Brown-Elliot B."/>
            <person name="Wallace R."/>
            <person name="Lenaerts A."/>
            <person name="Ordway D."/>
            <person name="DeGroote M.A."/>
            <person name="Parker T."/>
            <person name="Sizemore C."/>
            <person name="Tallon L.J."/>
            <person name="Sadzewicz L.K."/>
            <person name="Sengamalay N."/>
            <person name="Fraser C.M."/>
            <person name="Hine E."/>
            <person name="Shefchek K.A."/>
            <person name="Das S.P."/>
            <person name="Tettelin H."/>
        </authorList>
    </citation>
    <scope>NUCLEOTIDE SEQUENCE [LARGE SCALE GENOMIC DNA]</scope>
    <source>
        <strain evidence="1">4042</strain>
    </source>
</reference>
<comment type="caution">
    <text evidence="1">The sequence shown here is derived from an EMBL/GenBank/DDBJ whole genome shotgun (WGS) entry which is preliminary data.</text>
</comment>
<accession>X8CGQ3</accession>
<protein>
    <submittedName>
        <fullName evidence="1">Dihydrodipicolinate synthase domain protein</fullName>
    </submittedName>
</protein>
<name>X8CGQ3_MYCXE</name>
<proteinExistence type="predicted"/>
<dbReference type="AlphaFoldDB" id="X8CGQ3"/>
<organism evidence="1">
    <name type="scientific">Mycobacterium xenopi 4042</name>
    <dbReference type="NCBI Taxonomy" id="1299334"/>
    <lineage>
        <taxon>Bacteria</taxon>
        <taxon>Bacillati</taxon>
        <taxon>Actinomycetota</taxon>
        <taxon>Actinomycetes</taxon>
        <taxon>Mycobacteriales</taxon>
        <taxon>Mycobacteriaceae</taxon>
        <taxon>Mycobacterium</taxon>
    </lineage>
</organism>
<gene>
    <name evidence="1" type="ORF">I553_1372</name>
</gene>
<dbReference type="PATRIC" id="fig|1299334.3.peg.3182"/>
<sequence>MTMAKAGLRLQGIDVGDPGCLRCPRPRSRRTNWPPTCARLRCCGRRQVSRR</sequence>